<feature type="non-terminal residue" evidence="1">
    <location>
        <position position="26"/>
    </location>
</feature>
<accession>A0A6A3H364</accession>
<gene>
    <name evidence="1" type="ORF">PF011_g28998</name>
</gene>
<evidence type="ECO:0000313" key="2">
    <source>
        <dbReference type="Proteomes" id="UP000460718"/>
    </source>
</evidence>
<proteinExistence type="predicted"/>
<dbReference type="EMBL" id="QXFW01005002">
    <property type="protein sequence ID" value="KAE8963522.1"/>
    <property type="molecule type" value="Genomic_DNA"/>
</dbReference>
<dbReference type="AlphaFoldDB" id="A0A6A3H364"/>
<organism evidence="1 2">
    <name type="scientific">Phytophthora fragariae</name>
    <dbReference type="NCBI Taxonomy" id="53985"/>
    <lineage>
        <taxon>Eukaryota</taxon>
        <taxon>Sar</taxon>
        <taxon>Stramenopiles</taxon>
        <taxon>Oomycota</taxon>
        <taxon>Peronosporomycetes</taxon>
        <taxon>Peronosporales</taxon>
        <taxon>Peronosporaceae</taxon>
        <taxon>Phytophthora</taxon>
    </lineage>
</organism>
<dbReference type="Proteomes" id="UP000460718">
    <property type="component" value="Unassembled WGS sequence"/>
</dbReference>
<comment type="caution">
    <text evidence="1">The sequence shown here is derived from an EMBL/GenBank/DDBJ whole genome shotgun (WGS) entry which is preliminary data.</text>
</comment>
<evidence type="ECO:0000313" key="1">
    <source>
        <dbReference type="EMBL" id="KAE8963522.1"/>
    </source>
</evidence>
<name>A0A6A3H364_9STRA</name>
<sequence>MQNPSVSIGAIAFVGPPHISALEGFT</sequence>
<reference evidence="1 2" key="1">
    <citation type="submission" date="2018-09" db="EMBL/GenBank/DDBJ databases">
        <title>Genomic investigation of the strawberry pathogen Phytophthora fragariae indicates pathogenicity is determined by transcriptional variation in three key races.</title>
        <authorList>
            <person name="Adams T.M."/>
            <person name="Armitage A.D."/>
            <person name="Sobczyk M.K."/>
            <person name="Bates H.J."/>
            <person name="Dunwell J.M."/>
            <person name="Nellist C.F."/>
            <person name="Harrison R.J."/>
        </authorList>
    </citation>
    <scope>NUCLEOTIDE SEQUENCE [LARGE SCALE GENOMIC DNA]</scope>
    <source>
        <strain evidence="1 2">SCRP245</strain>
    </source>
</reference>
<protein>
    <submittedName>
        <fullName evidence="1">Uncharacterized protein</fullName>
    </submittedName>
</protein>